<organism evidence="8 9">
    <name type="scientific">Cloeon dipterum</name>
    <dbReference type="NCBI Taxonomy" id="197152"/>
    <lineage>
        <taxon>Eukaryota</taxon>
        <taxon>Metazoa</taxon>
        <taxon>Ecdysozoa</taxon>
        <taxon>Arthropoda</taxon>
        <taxon>Hexapoda</taxon>
        <taxon>Insecta</taxon>
        <taxon>Pterygota</taxon>
        <taxon>Palaeoptera</taxon>
        <taxon>Ephemeroptera</taxon>
        <taxon>Pisciforma</taxon>
        <taxon>Baetidae</taxon>
        <taxon>Cloeon</taxon>
    </lineage>
</organism>
<name>A0A8S1DJ70_9INSE</name>
<dbReference type="CDD" id="cd03426">
    <property type="entry name" value="NUDIX_CoAse_Nudt7"/>
    <property type="match status" value="1"/>
</dbReference>
<dbReference type="Pfam" id="PF00293">
    <property type="entry name" value="NUDIX"/>
    <property type="match status" value="1"/>
</dbReference>
<keyword evidence="3" id="KW-0479">Metal-binding</keyword>
<dbReference type="OrthoDB" id="206213at2759"/>
<evidence type="ECO:0000256" key="1">
    <source>
        <dbReference type="ARBA" id="ARBA00001936"/>
    </source>
</evidence>
<evidence type="ECO:0000256" key="5">
    <source>
        <dbReference type="ARBA" id="ARBA00022842"/>
    </source>
</evidence>
<comment type="caution">
    <text evidence="8">The sequence shown here is derived from an EMBL/GenBank/DDBJ whole genome shotgun (WGS) entry which is preliminary data.</text>
</comment>
<evidence type="ECO:0000256" key="6">
    <source>
        <dbReference type="ARBA" id="ARBA00023211"/>
    </source>
</evidence>
<dbReference type="InterPro" id="IPR045121">
    <property type="entry name" value="CoAse"/>
</dbReference>
<evidence type="ECO:0000256" key="3">
    <source>
        <dbReference type="ARBA" id="ARBA00022723"/>
    </source>
</evidence>
<keyword evidence="4" id="KW-0378">Hydrolase</keyword>
<dbReference type="GO" id="GO:0010945">
    <property type="term" value="F:coenzyme A diphosphatase activity"/>
    <property type="evidence" value="ECO:0007669"/>
    <property type="project" value="InterPro"/>
</dbReference>
<dbReference type="InterPro" id="IPR015797">
    <property type="entry name" value="NUDIX_hydrolase-like_dom_sf"/>
</dbReference>
<accession>A0A8S1DJ70</accession>
<dbReference type="PANTHER" id="PTHR12992:SF11">
    <property type="entry name" value="MITOCHONDRIAL COENZYME A DIPHOSPHATASE NUDT8"/>
    <property type="match status" value="1"/>
</dbReference>
<keyword evidence="9" id="KW-1185">Reference proteome</keyword>
<dbReference type="Proteomes" id="UP000494165">
    <property type="component" value="Unassembled WGS sequence"/>
</dbReference>
<protein>
    <recommendedName>
        <fullName evidence="7">Nudix hydrolase domain-containing protein</fullName>
    </recommendedName>
</protein>
<dbReference type="PANTHER" id="PTHR12992">
    <property type="entry name" value="NUDIX HYDROLASE"/>
    <property type="match status" value="1"/>
</dbReference>
<dbReference type="Gene3D" id="3.90.79.10">
    <property type="entry name" value="Nucleoside Triphosphate Pyrophosphohydrolase"/>
    <property type="match status" value="1"/>
</dbReference>
<comment type="cofactor">
    <cofactor evidence="1">
        <name>Mn(2+)</name>
        <dbReference type="ChEBI" id="CHEBI:29035"/>
    </cofactor>
</comment>
<dbReference type="EMBL" id="CADEPI010000202">
    <property type="protein sequence ID" value="CAB3380157.1"/>
    <property type="molecule type" value="Genomic_DNA"/>
</dbReference>
<keyword evidence="5" id="KW-0460">Magnesium</keyword>
<dbReference type="PROSITE" id="PS51462">
    <property type="entry name" value="NUDIX"/>
    <property type="match status" value="1"/>
</dbReference>
<evidence type="ECO:0000256" key="2">
    <source>
        <dbReference type="ARBA" id="ARBA00001946"/>
    </source>
</evidence>
<dbReference type="GO" id="GO:0046872">
    <property type="term" value="F:metal ion binding"/>
    <property type="evidence" value="ECO:0007669"/>
    <property type="project" value="UniProtKB-KW"/>
</dbReference>
<sequence>MKPFRLLKDVEPEKKAAVLVPLCLVDGNLSLLYTVRSANLRTNRGEVSFPGGMQDSTDSSLVETALRETEEELGIKSSSIDIWSAANFVPTYSGKVAVMPVLGYAAV</sequence>
<evidence type="ECO:0000313" key="9">
    <source>
        <dbReference type="Proteomes" id="UP000494165"/>
    </source>
</evidence>
<gene>
    <name evidence="8" type="ORF">CLODIP_2_CD08461</name>
</gene>
<proteinExistence type="predicted"/>
<dbReference type="AlphaFoldDB" id="A0A8S1DJ70"/>
<evidence type="ECO:0000259" key="7">
    <source>
        <dbReference type="PROSITE" id="PS51462"/>
    </source>
</evidence>
<evidence type="ECO:0000256" key="4">
    <source>
        <dbReference type="ARBA" id="ARBA00022801"/>
    </source>
</evidence>
<evidence type="ECO:0000313" key="8">
    <source>
        <dbReference type="EMBL" id="CAB3380157.1"/>
    </source>
</evidence>
<keyword evidence="6" id="KW-0464">Manganese</keyword>
<dbReference type="InterPro" id="IPR000086">
    <property type="entry name" value="NUDIX_hydrolase_dom"/>
</dbReference>
<feature type="domain" description="Nudix hydrolase" evidence="7">
    <location>
        <begin position="13"/>
        <end position="107"/>
    </location>
</feature>
<comment type="cofactor">
    <cofactor evidence="2">
        <name>Mg(2+)</name>
        <dbReference type="ChEBI" id="CHEBI:18420"/>
    </cofactor>
</comment>
<reference evidence="8 9" key="1">
    <citation type="submission" date="2020-04" db="EMBL/GenBank/DDBJ databases">
        <authorList>
            <person name="Alioto T."/>
            <person name="Alioto T."/>
            <person name="Gomez Garrido J."/>
        </authorList>
    </citation>
    <scope>NUCLEOTIDE SEQUENCE [LARGE SCALE GENOMIC DNA]</scope>
</reference>
<dbReference type="SUPFAM" id="SSF55811">
    <property type="entry name" value="Nudix"/>
    <property type="match status" value="1"/>
</dbReference>